<sequence length="58" mass="6607">CAGEQSWTLPLMDRGFRDKFAQQAQYAFSVRLERLKRAGMTMQGFSAATALESQISRY</sequence>
<dbReference type="AlphaFoldDB" id="A0A5S3YML4"/>
<dbReference type="EMBL" id="PNCG01000357">
    <property type="protein sequence ID" value="TMP77293.1"/>
    <property type="molecule type" value="Genomic_DNA"/>
</dbReference>
<comment type="caution">
    <text evidence="1">The sequence shown here is derived from an EMBL/GenBank/DDBJ whole genome shotgun (WGS) entry which is preliminary data.</text>
</comment>
<feature type="non-terminal residue" evidence="1">
    <location>
        <position position="1"/>
    </location>
</feature>
<evidence type="ECO:0000313" key="1">
    <source>
        <dbReference type="EMBL" id="TMP77293.1"/>
    </source>
</evidence>
<organism evidence="1 2">
    <name type="scientific">Pseudoalteromonas ruthenica</name>
    <dbReference type="NCBI Taxonomy" id="151081"/>
    <lineage>
        <taxon>Bacteria</taxon>
        <taxon>Pseudomonadati</taxon>
        <taxon>Pseudomonadota</taxon>
        <taxon>Gammaproteobacteria</taxon>
        <taxon>Alteromonadales</taxon>
        <taxon>Pseudoalteromonadaceae</taxon>
        <taxon>Pseudoalteromonas</taxon>
    </lineage>
</organism>
<accession>A0A5S3YML4</accession>
<gene>
    <name evidence="1" type="ORF">CWC05_20465</name>
</gene>
<proteinExistence type="predicted"/>
<protein>
    <submittedName>
        <fullName evidence="1">DUF58 domain-containing protein</fullName>
    </submittedName>
</protein>
<name>A0A5S3YML4_9GAMM</name>
<dbReference type="Proteomes" id="UP000305874">
    <property type="component" value="Unassembled WGS sequence"/>
</dbReference>
<reference evidence="2" key="2">
    <citation type="submission" date="2019-06" db="EMBL/GenBank/DDBJ databases">
        <title>Co-occurence of chitin degradation, pigmentation and bioactivity in marine Pseudoalteromonas.</title>
        <authorList>
            <person name="Sonnenschein E.C."/>
            <person name="Bech P.K."/>
        </authorList>
    </citation>
    <scope>NUCLEOTIDE SEQUENCE [LARGE SCALE GENOMIC DNA]</scope>
    <source>
        <strain evidence="2">S2897</strain>
    </source>
</reference>
<evidence type="ECO:0000313" key="2">
    <source>
        <dbReference type="Proteomes" id="UP000305874"/>
    </source>
</evidence>
<reference evidence="1 2" key="1">
    <citation type="submission" date="2017-12" db="EMBL/GenBank/DDBJ databases">
        <authorList>
            <person name="Paulsen S."/>
            <person name="Gram L.K."/>
        </authorList>
    </citation>
    <scope>NUCLEOTIDE SEQUENCE [LARGE SCALE GENOMIC DNA]</scope>
    <source>
        <strain evidence="1 2">S2897</strain>
    </source>
</reference>